<feature type="transmembrane region" description="Helical" evidence="10">
    <location>
        <begin position="212"/>
        <end position="230"/>
    </location>
</feature>
<evidence type="ECO:0000256" key="6">
    <source>
        <dbReference type="ARBA" id="ARBA00022777"/>
    </source>
</evidence>
<dbReference type="SUPFAM" id="SSF55874">
    <property type="entry name" value="ATPase domain of HSP90 chaperone/DNA topoisomerase II/histidine kinase"/>
    <property type="match status" value="1"/>
</dbReference>
<evidence type="ECO:0000259" key="12">
    <source>
        <dbReference type="Pfam" id="PF07730"/>
    </source>
</evidence>
<evidence type="ECO:0000313" key="14">
    <source>
        <dbReference type="Proteomes" id="UP001051844"/>
    </source>
</evidence>
<dbReference type="GO" id="GO:0005524">
    <property type="term" value="F:ATP binding"/>
    <property type="evidence" value="ECO:0007669"/>
    <property type="project" value="UniProtKB-KW"/>
</dbReference>
<proteinExistence type="predicted"/>
<keyword evidence="5" id="KW-0547">Nucleotide-binding</keyword>
<feature type="transmembrane region" description="Helical" evidence="10">
    <location>
        <begin position="187"/>
        <end position="206"/>
    </location>
</feature>
<keyword evidence="10" id="KW-0812">Transmembrane</keyword>
<feature type="transmembrane region" description="Helical" evidence="10">
    <location>
        <begin position="162"/>
        <end position="180"/>
    </location>
</feature>
<dbReference type="EC" id="2.7.13.3" evidence="2"/>
<protein>
    <recommendedName>
        <fullName evidence="2">histidine kinase</fullName>
        <ecNumber evidence="2">2.7.13.3</ecNumber>
    </recommendedName>
</protein>
<dbReference type="EMBL" id="BNDZ01000005">
    <property type="protein sequence ID" value="GHI47372.1"/>
    <property type="molecule type" value="Genomic_DNA"/>
</dbReference>
<evidence type="ECO:0000256" key="4">
    <source>
        <dbReference type="ARBA" id="ARBA00022679"/>
    </source>
</evidence>
<dbReference type="InterPro" id="IPR003594">
    <property type="entry name" value="HATPase_dom"/>
</dbReference>
<dbReference type="GO" id="GO:0000155">
    <property type="term" value="F:phosphorelay sensor kinase activity"/>
    <property type="evidence" value="ECO:0007669"/>
    <property type="project" value="InterPro"/>
</dbReference>
<gene>
    <name evidence="13" type="ORF">ScoT_35460</name>
</gene>
<evidence type="ECO:0000256" key="1">
    <source>
        <dbReference type="ARBA" id="ARBA00000085"/>
    </source>
</evidence>
<dbReference type="PANTHER" id="PTHR24421:SF10">
    <property type="entry name" value="NITRATE_NITRITE SENSOR PROTEIN NARQ"/>
    <property type="match status" value="1"/>
</dbReference>
<evidence type="ECO:0000256" key="10">
    <source>
        <dbReference type="SAM" id="Phobius"/>
    </source>
</evidence>
<dbReference type="Gene3D" id="3.30.565.10">
    <property type="entry name" value="Histidine kinase-like ATPase, C-terminal domain"/>
    <property type="match status" value="1"/>
</dbReference>
<feature type="compositionally biased region" description="Low complexity" evidence="9">
    <location>
        <begin position="18"/>
        <end position="27"/>
    </location>
</feature>
<keyword evidence="8" id="KW-0902">Two-component regulatory system</keyword>
<comment type="catalytic activity">
    <reaction evidence="1">
        <text>ATP + protein L-histidine = ADP + protein N-phospho-L-histidine.</text>
        <dbReference type="EC" id="2.7.13.3"/>
    </reaction>
</comment>
<feature type="compositionally biased region" description="Low complexity" evidence="9">
    <location>
        <begin position="468"/>
        <end position="489"/>
    </location>
</feature>
<dbReference type="GO" id="GO:0016020">
    <property type="term" value="C:membrane"/>
    <property type="evidence" value="ECO:0007669"/>
    <property type="project" value="InterPro"/>
</dbReference>
<name>A0AA37FD63_9ACTN</name>
<dbReference type="AlphaFoldDB" id="A0AA37FD63"/>
<dbReference type="InterPro" id="IPR036890">
    <property type="entry name" value="HATPase_C_sf"/>
</dbReference>
<evidence type="ECO:0000259" key="11">
    <source>
        <dbReference type="Pfam" id="PF02518"/>
    </source>
</evidence>
<evidence type="ECO:0000256" key="5">
    <source>
        <dbReference type="ARBA" id="ARBA00022741"/>
    </source>
</evidence>
<dbReference type="InterPro" id="IPR011712">
    <property type="entry name" value="Sig_transdc_His_kin_sub3_dim/P"/>
</dbReference>
<keyword evidence="6 13" id="KW-0418">Kinase</keyword>
<evidence type="ECO:0000313" key="13">
    <source>
        <dbReference type="EMBL" id="GHI47372.1"/>
    </source>
</evidence>
<evidence type="ECO:0000256" key="3">
    <source>
        <dbReference type="ARBA" id="ARBA00022553"/>
    </source>
</evidence>
<dbReference type="Gene3D" id="1.20.5.1930">
    <property type="match status" value="1"/>
</dbReference>
<dbReference type="GO" id="GO:0046983">
    <property type="term" value="F:protein dimerization activity"/>
    <property type="evidence" value="ECO:0007669"/>
    <property type="project" value="InterPro"/>
</dbReference>
<evidence type="ECO:0000256" key="9">
    <source>
        <dbReference type="SAM" id="MobiDB-lite"/>
    </source>
</evidence>
<keyword evidence="3" id="KW-0597">Phosphoprotein</keyword>
<keyword evidence="10" id="KW-1133">Transmembrane helix</keyword>
<reference evidence="13" key="1">
    <citation type="submission" date="2022-09" db="EMBL/GenBank/DDBJ databases">
        <title>Whole genome shotgun sequence of Streptomyces albidoflavus NBRC 12854.</title>
        <authorList>
            <person name="Komaki H."/>
            <person name="Tamura T."/>
        </authorList>
    </citation>
    <scope>NUCLEOTIDE SEQUENCE</scope>
    <source>
        <strain evidence="13">NBRC 12854</strain>
    </source>
</reference>
<dbReference type="InterPro" id="IPR050482">
    <property type="entry name" value="Sensor_HK_TwoCompSys"/>
</dbReference>
<organism evidence="13 14">
    <name type="scientific">Streptomyces albidoflavus</name>
    <dbReference type="NCBI Taxonomy" id="1886"/>
    <lineage>
        <taxon>Bacteria</taxon>
        <taxon>Bacillati</taxon>
        <taxon>Actinomycetota</taxon>
        <taxon>Actinomycetes</taxon>
        <taxon>Kitasatosporales</taxon>
        <taxon>Streptomycetaceae</taxon>
        <taxon>Streptomyces</taxon>
        <taxon>Streptomyces albidoflavus group</taxon>
    </lineage>
</organism>
<feature type="region of interest" description="Disordered" evidence="9">
    <location>
        <begin position="1"/>
        <end position="39"/>
    </location>
</feature>
<sequence>MESVTKRTPGVGRGAYRGGMTQTTGTTSPPPPRSAGIRKGPEAQFIGDGLRAFRDDLVRGAWAYRPLPVLNVPDSDTMRLPGMRRLASHAPHVLVFGAIGFALLVCLGTGQYMSLPELMVLGLFAVAPAVLAATRPVAAWWLTMPVGAFASVLTGYGDSLPFGPVSFLVTLIVSTIAAAWQGPRAALWMWLITAAFSLFVSGTMGVGSGSTIPLLFFLGLVLSAVSIWHFRRTTRETVREAHREVSAERSATAAERTRAVRLEERTTIARELHDVVAHHMSVVAIQAEAAPYRVENPPQELADAFAAIRESAVAALTELRRVLGVVRADDYEAPDAPQPVLADLDRLLDGVREAGVPVEKLVTGRRRELPQGVELSAYRMVQEALSNVLRHAPGASARVELAYVPVGLGLRVVNDAPERPADPSPGAGQGLTGMRERAAVLGGELHAGPDESGGFEVSAFLPAPLPAPEETAPAEPVSTEPAPAETAPAEPMPAAPAPDEAPTTPLTLVKKEDR</sequence>
<feature type="domain" description="Histidine kinase/HSP90-like ATPase" evidence="11">
    <location>
        <begin position="373"/>
        <end position="464"/>
    </location>
</feature>
<dbReference type="Proteomes" id="UP001051844">
    <property type="component" value="Unassembled WGS sequence"/>
</dbReference>
<dbReference type="Pfam" id="PF07730">
    <property type="entry name" value="HisKA_3"/>
    <property type="match status" value="1"/>
</dbReference>
<keyword evidence="7" id="KW-0067">ATP-binding</keyword>
<feature type="region of interest" description="Disordered" evidence="9">
    <location>
        <begin position="444"/>
        <end position="514"/>
    </location>
</feature>
<keyword evidence="10" id="KW-0472">Membrane</keyword>
<dbReference type="CDD" id="cd16917">
    <property type="entry name" value="HATPase_UhpB-NarQ-NarX-like"/>
    <property type="match status" value="1"/>
</dbReference>
<accession>A0AA37FD63</accession>
<dbReference type="PANTHER" id="PTHR24421">
    <property type="entry name" value="NITRATE/NITRITE SENSOR PROTEIN NARX-RELATED"/>
    <property type="match status" value="1"/>
</dbReference>
<feature type="domain" description="Signal transduction histidine kinase subgroup 3 dimerisation and phosphoacceptor" evidence="12">
    <location>
        <begin position="264"/>
        <end position="329"/>
    </location>
</feature>
<comment type="caution">
    <text evidence="13">The sequence shown here is derived from an EMBL/GenBank/DDBJ whole genome shotgun (WGS) entry which is preliminary data.</text>
</comment>
<evidence type="ECO:0000256" key="2">
    <source>
        <dbReference type="ARBA" id="ARBA00012438"/>
    </source>
</evidence>
<feature type="transmembrane region" description="Helical" evidence="10">
    <location>
        <begin position="93"/>
        <end position="112"/>
    </location>
</feature>
<keyword evidence="4" id="KW-0808">Transferase</keyword>
<feature type="transmembrane region" description="Helical" evidence="10">
    <location>
        <begin position="118"/>
        <end position="134"/>
    </location>
</feature>
<evidence type="ECO:0000256" key="7">
    <source>
        <dbReference type="ARBA" id="ARBA00022840"/>
    </source>
</evidence>
<dbReference type="Pfam" id="PF02518">
    <property type="entry name" value="HATPase_c"/>
    <property type="match status" value="1"/>
</dbReference>
<evidence type="ECO:0000256" key="8">
    <source>
        <dbReference type="ARBA" id="ARBA00023012"/>
    </source>
</evidence>